<organism evidence="4 5">
    <name type="scientific">Eucalyptus globulus</name>
    <name type="common">Tasmanian blue gum</name>
    <dbReference type="NCBI Taxonomy" id="34317"/>
    <lineage>
        <taxon>Eukaryota</taxon>
        <taxon>Viridiplantae</taxon>
        <taxon>Streptophyta</taxon>
        <taxon>Embryophyta</taxon>
        <taxon>Tracheophyta</taxon>
        <taxon>Spermatophyta</taxon>
        <taxon>Magnoliopsida</taxon>
        <taxon>eudicotyledons</taxon>
        <taxon>Gunneridae</taxon>
        <taxon>Pentapetalae</taxon>
        <taxon>rosids</taxon>
        <taxon>malvids</taxon>
        <taxon>Myrtales</taxon>
        <taxon>Myrtaceae</taxon>
        <taxon>Myrtoideae</taxon>
        <taxon>Eucalypteae</taxon>
        <taxon>Eucalyptus</taxon>
    </lineage>
</organism>
<feature type="region of interest" description="Disordered" evidence="1">
    <location>
        <begin position="159"/>
        <end position="197"/>
    </location>
</feature>
<sequence length="220" mass="25194">MDRSYRVRKLRSMKKHKSSHRGPSDNHLILNLLTASMCILACSNHFSLPSSSLEPYMNHFLSVTLPHMKSTFLHPKCLFLVVNAIIVFLIGESRLRSSPSSMADDLYAEYINRISPVKKGFIAYDSIPKKKNDKERDSKDFTIEDHGVEEVKAEGTRKLLEKGKDDHGVEEVKAEGTRKLLEKGKDEEEEEEELPAEELNRRVEAFIARVNKRILLEARS</sequence>
<keyword evidence="2" id="KW-0812">Transmembrane</keyword>
<dbReference type="Pfam" id="PF14364">
    <property type="entry name" value="DUF4408"/>
    <property type="match status" value="1"/>
</dbReference>
<reference evidence="4 5" key="1">
    <citation type="submission" date="2024-11" db="EMBL/GenBank/DDBJ databases">
        <title>Chromosome-level genome assembly of Eucalyptus globulus Labill. provides insights into its genome evolution.</title>
        <authorList>
            <person name="Li X."/>
        </authorList>
    </citation>
    <scope>NUCLEOTIDE SEQUENCE [LARGE SCALE GENOMIC DNA]</scope>
    <source>
        <strain evidence="4">CL2024</strain>
        <tissue evidence="4">Fresh tender leaves</tissue>
    </source>
</reference>
<evidence type="ECO:0000313" key="4">
    <source>
        <dbReference type="EMBL" id="KAL3728550.1"/>
    </source>
</evidence>
<gene>
    <name evidence="4" type="ORF">ACJRO7_033185</name>
</gene>
<evidence type="ECO:0000313" key="5">
    <source>
        <dbReference type="Proteomes" id="UP001634007"/>
    </source>
</evidence>
<protein>
    <recommendedName>
        <fullName evidence="3">DUF4408 domain-containing protein</fullName>
    </recommendedName>
</protein>
<feature type="domain" description="DUF4408" evidence="3">
    <location>
        <begin position="72"/>
        <end position="95"/>
    </location>
</feature>
<feature type="transmembrane region" description="Helical" evidence="2">
    <location>
        <begin position="71"/>
        <end position="91"/>
    </location>
</feature>
<comment type="caution">
    <text evidence="4">The sequence shown here is derived from an EMBL/GenBank/DDBJ whole genome shotgun (WGS) entry which is preliminary data.</text>
</comment>
<feature type="compositionally biased region" description="Basic and acidic residues" evidence="1">
    <location>
        <begin position="159"/>
        <end position="186"/>
    </location>
</feature>
<dbReference type="PANTHER" id="PTHR35762">
    <property type="entry name" value="TRANSMEMBRANE PROTEIN"/>
    <property type="match status" value="1"/>
</dbReference>
<evidence type="ECO:0000256" key="2">
    <source>
        <dbReference type="SAM" id="Phobius"/>
    </source>
</evidence>
<evidence type="ECO:0000259" key="3">
    <source>
        <dbReference type="Pfam" id="PF14364"/>
    </source>
</evidence>
<proteinExistence type="predicted"/>
<dbReference type="AlphaFoldDB" id="A0ABD3JYI5"/>
<name>A0ABD3JYI5_EUCGL</name>
<feature type="compositionally biased region" description="Acidic residues" evidence="1">
    <location>
        <begin position="187"/>
        <end position="196"/>
    </location>
</feature>
<evidence type="ECO:0000256" key="1">
    <source>
        <dbReference type="SAM" id="MobiDB-lite"/>
    </source>
</evidence>
<keyword evidence="2" id="KW-0472">Membrane</keyword>
<accession>A0ABD3JYI5</accession>
<dbReference type="EMBL" id="JBJKBG010000008">
    <property type="protein sequence ID" value="KAL3728550.1"/>
    <property type="molecule type" value="Genomic_DNA"/>
</dbReference>
<dbReference type="PANTHER" id="PTHR35762:SF2">
    <property type="entry name" value="TRANSMEMBRANE PROTEIN"/>
    <property type="match status" value="1"/>
</dbReference>
<dbReference type="Proteomes" id="UP001634007">
    <property type="component" value="Unassembled WGS sequence"/>
</dbReference>
<keyword evidence="5" id="KW-1185">Reference proteome</keyword>
<keyword evidence="2" id="KW-1133">Transmembrane helix</keyword>
<dbReference type="InterPro" id="IPR025520">
    <property type="entry name" value="DUF4408"/>
</dbReference>